<evidence type="ECO:0000256" key="1">
    <source>
        <dbReference type="SAM" id="MobiDB-lite"/>
    </source>
</evidence>
<reference evidence="2 3" key="1">
    <citation type="submission" date="2023-08" db="EMBL/GenBank/DDBJ databases">
        <title>Annotated Genome Sequence of Vanrija albida AlHP1.</title>
        <authorList>
            <person name="Herzog R."/>
        </authorList>
    </citation>
    <scope>NUCLEOTIDE SEQUENCE [LARGE SCALE GENOMIC DNA]</scope>
    <source>
        <strain evidence="2 3">AlHP1</strain>
    </source>
</reference>
<dbReference type="RefSeq" id="XP_069211288.1">
    <property type="nucleotide sequence ID" value="XM_069350902.1"/>
</dbReference>
<dbReference type="GeneID" id="95983338"/>
<dbReference type="Proteomes" id="UP001565368">
    <property type="component" value="Unassembled WGS sequence"/>
</dbReference>
<evidence type="ECO:0000313" key="3">
    <source>
        <dbReference type="Proteomes" id="UP001565368"/>
    </source>
</evidence>
<feature type="compositionally biased region" description="Low complexity" evidence="1">
    <location>
        <begin position="161"/>
        <end position="171"/>
    </location>
</feature>
<dbReference type="EMBL" id="JBBXJM010000002">
    <property type="protein sequence ID" value="KAL1411344.1"/>
    <property type="molecule type" value="Genomic_DNA"/>
</dbReference>
<comment type="caution">
    <text evidence="2">The sequence shown here is derived from an EMBL/GenBank/DDBJ whole genome shotgun (WGS) entry which is preliminary data.</text>
</comment>
<keyword evidence="3" id="KW-1185">Reference proteome</keyword>
<feature type="region of interest" description="Disordered" evidence="1">
    <location>
        <begin position="151"/>
        <end position="192"/>
    </location>
</feature>
<proteinExistence type="predicted"/>
<name>A0ABR3Q9E5_9TREE</name>
<protein>
    <submittedName>
        <fullName evidence="2">Uncharacterized protein</fullName>
    </submittedName>
</protein>
<evidence type="ECO:0000313" key="2">
    <source>
        <dbReference type="EMBL" id="KAL1411344.1"/>
    </source>
</evidence>
<accession>A0ABR3Q9E5</accession>
<organism evidence="2 3">
    <name type="scientific">Vanrija albida</name>
    <dbReference type="NCBI Taxonomy" id="181172"/>
    <lineage>
        <taxon>Eukaryota</taxon>
        <taxon>Fungi</taxon>
        <taxon>Dikarya</taxon>
        <taxon>Basidiomycota</taxon>
        <taxon>Agaricomycotina</taxon>
        <taxon>Tremellomycetes</taxon>
        <taxon>Trichosporonales</taxon>
        <taxon>Trichosporonaceae</taxon>
        <taxon>Vanrija</taxon>
    </lineage>
</organism>
<sequence length="192" mass="20832">MKSEVLLEMLLHLTPEMIATPGNMSLKRDDGMTLKTRNAMWNALYPKVVGPNPLLAVDLVATACALRILSLDWVKERGAPSAAVPNQLPDGSPSNGLKDLASRAAFSVVRRLTPNIAVPKPLCEGCHDDGVSACWILTTIDATNCIGCSWPEPTKTESTKTEPTNTEPTKTAPKKTEQKKTTKKQKRGRKAN</sequence>
<feature type="compositionally biased region" description="Basic residues" evidence="1">
    <location>
        <begin position="181"/>
        <end position="192"/>
    </location>
</feature>
<gene>
    <name evidence="2" type="ORF">Q8F55_002295</name>
</gene>